<name>A0A6G1L9V7_9PEZI</name>
<organism evidence="2 3">
    <name type="scientific">Teratosphaeria nubilosa</name>
    <dbReference type="NCBI Taxonomy" id="161662"/>
    <lineage>
        <taxon>Eukaryota</taxon>
        <taxon>Fungi</taxon>
        <taxon>Dikarya</taxon>
        <taxon>Ascomycota</taxon>
        <taxon>Pezizomycotina</taxon>
        <taxon>Dothideomycetes</taxon>
        <taxon>Dothideomycetidae</taxon>
        <taxon>Mycosphaerellales</taxon>
        <taxon>Teratosphaeriaceae</taxon>
        <taxon>Teratosphaeria</taxon>
    </lineage>
</organism>
<evidence type="ECO:0000256" key="1">
    <source>
        <dbReference type="SAM" id="MobiDB-lite"/>
    </source>
</evidence>
<evidence type="ECO:0000313" key="2">
    <source>
        <dbReference type="EMBL" id="KAF2769420.1"/>
    </source>
</evidence>
<gene>
    <name evidence="2" type="ORF">EJ03DRAFT_327484</name>
</gene>
<keyword evidence="3" id="KW-1185">Reference proteome</keyword>
<accession>A0A6G1L9V7</accession>
<dbReference type="EMBL" id="ML995834">
    <property type="protein sequence ID" value="KAF2769420.1"/>
    <property type="molecule type" value="Genomic_DNA"/>
</dbReference>
<feature type="compositionally biased region" description="Low complexity" evidence="1">
    <location>
        <begin position="49"/>
        <end position="75"/>
    </location>
</feature>
<proteinExistence type="predicted"/>
<reference evidence="2" key="1">
    <citation type="journal article" date="2020" name="Stud. Mycol.">
        <title>101 Dothideomycetes genomes: a test case for predicting lifestyles and emergence of pathogens.</title>
        <authorList>
            <person name="Haridas S."/>
            <person name="Albert R."/>
            <person name="Binder M."/>
            <person name="Bloem J."/>
            <person name="Labutti K."/>
            <person name="Salamov A."/>
            <person name="Andreopoulos B."/>
            <person name="Baker S."/>
            <person name="Barry K."/>
            <person name="Bills G."/>
            <person name="Bluhm B."/>
            <person name="Cannon C."/>
            <person name="Castanera R."/>
            <person name="Culley D."/>
            <person name="Daum C."/>
            <person name="Ezra D."/>
            <person name="Gonzalez J."/>
            <person name="Henrissat B."/>
            <person name="Kuo A."/>
            <person name="Liang C."/>
            <person name="Lipzen A."/>
            <person name="Lutzoni F."/>
            <person name="Magnuson J."/>
            <person name="Mondo S."/>
            <person name="Nolan M."/>
            <person name="Ohm R."/>
            <person name="Pangilinan J."/>
            <person name="Park H.-J."/>
            <person name="Ramirez L."/>
            <person name="Alfaro M."/>
            <person name="Sun H."/>
            <person name="Tritt A."/>
            <person name="Yoshinaga Y."/>
            <person name="Zwiers L.-H."/>
            <person name="Turgeon B."/>
            <person name="Goodwin S."/>
            <person name="Spatafora J."/>
            <person name="Crous P."/>
            <person name="Grigoriev I."/>
        </authorList>
    </citation>
    <scope>NUCLEOTIDE SEQUENCE</scope>
    <source>
        <strain evidence="2">CBS 116005</strain>
    </source>
</reference>
<dbReference type="AlphaFoldDB" id="A0A6G1L9V7"/>
<dbReference type="Proteomes" id="UP000799436">
    <property type="component" value="Unassembled WGS sequence"/>
</dbReference>
<evidence type="ECO:0000313" key="3">
    <source>
        <dbReference type="Proteomes" id="UP000799436"/>
    </source>
</evidence>
<feature type="region of interest" description="Disordered" evidence="1">
    <location>
        <begin position="1"/>
        <end position="77"/>
    </location>
</feature>
<sequence>MPGSKLPPVSPASTNPGTNIPHCRPLNPVARTPKKHISYPLTPSITDRSCPTQPSNPSTTSPNSTAATASGNACTPAPRRNTAVMGLAGYSQSGLWVLGRRDEGRG</sequence>
<protein>
    <submittedName>
        <fullName evidence="2">Uncharacterized protein</fullName>
    </submittedName>
</protein>